<keyword evidence="4" id="KW-0808">Transferase</keyword>
<feature type="domain" description="Histidine kinase" evidence="7">
    <location>
        <begin position="268"/>
        <end position="481"/>
    </location>
</feature>
<dbReference type="CDD" id="cd00082">
    <property type="entry name" value="HisKA"/>
    <property type="match status" value="1"/>
</dbReference>
<dbReference type="PROSITE" id="PS50113">
    <property type="entry name" value="PAC"/>
    <property type="match status" value="1"/>
</dbReference>
<dbReference type="PATRIC" id="fig|188932.3.peg.2933"/>
<dbReference type="InterPro" id="IPR013655">
    <property type="entry name" value="PAS_fold_3"/>
</dbReference>
<comment type="catalytic activity">
    <reaction evidence="1">
        <text>ATP + protein L-histidine = ADP + protein N-phospho-L-histidine.</text>
        <dbReference type="EC" id="2.7.13.3"/>
    </reaction>
</comment>
<dbReference type="RefSeq" id="WP_068402088.1">
    <property type="nucleotide sequence ID" value="NZ_CP014504.1"/>
</dbReference>
<dbReference type="CDD" id="cd00130">
    <property type="entry name" value="PAS"/>
    <property type="match status" value="1"/>
</dbReference>
<dbReference type="SMART" id="SM00387">
    <property type="entry name" value="HATPase_c"/>
    <property type="match status" value="1"/>
</dbReference>
<organism evidence="9 10">
    <name type="scientific">Pedobacter cryoconitis</name>
    <dbReference type="NCBI Taxonomy" id="188932"/>
    <lineage>
        <taxon>Bacteria</taxon>
        <taxon>Pseudomonadati</taxon>
        <taxon>Bacteroidota</taxon>
        <taxon>Sphingobacteriia</taxon>
        <taxon>Sphingobacteriales</taxon>
        <taxon>Sphingobacteriaceae</taxon>
        <taxon>Pedobacter</taxon>
    </lineage>
</organism>
<keyword evidence="3" id="KW-0597">Phosphoprotein</keyword>
<evidence type="ECO:0000313" key="9">
    <source>
        <dbReference type="EMBL" id="AMP99697.1"/>
    </source>
</evidence>
<dbReference type="Pfam" id="PF00512">
    <property type="entry name" value="HisKA"/>
    <property type="match status" value="1"/>
</dbReference>
<dbReference type="GO" id="GO:0000155">
    <property type="term" value="F:phosphorelay sensor kinase activity"/>
    <property type="evidence" value="ECO:0007669"/>
    <property type="project" value="InterPro"/>
</dbReference>
<dbReference type="InterPro" id="IPR003661">
    <property type="entry name" value="HisK_dim/P_dom"/>
</dbReference>
<dbReference type="InterPro" id="IPR035965">
    <property type="entry name" value="PAS-like_dom_sf"/>
</dbReference>
<dbReference type="SMART" id="SM00091">
    <property type="entry name" value="PAS"/>
    <property type="match status" value="2"/>
</dbReference>
<dbReference type="SMART" id="SM00086">
    <property type="entry name" value="PAC"/>
    <property type="match status" value="2"/>
</dbReference>
<dbReference type="InterPro" id="IPR003594">
    <property type="entry name" value="HATPase_dom"/>
</dbReference>
<protein>
    <recommendedName>
        <fullName evidence="2">histidine kinase</fullName>
        <ecNumber evidence="2">2.7.13.3</ecNumber>
    </recommendedName>
</protein>
<keyword evidence="10" id="KW-1185">Reference proteome</keyword>
<evidence type="ECO:0000256" key="1">
    <source>
        <dbReference type="ARBA" id="ARBA00000085"/>
    </source>
</evidence>
<dbReference type="InterPro" id="IPR001610">
    <property type="entry name" value="PAC"/>
</dbReference>
<dbReference type="NCBIfam" id="TIGR00229">
    <property type="entry name" value="sensory_box"/>
    <property type="match status" value="2"/>
</dbReference>
<dbReference type="PANTHER" id="PTHR43711:SF1">
    <property type="entry name" value="HISTIDINE KINASE 1"/>
    <property type="match status" value="1"/>
</dbReference>
<dbReference type="OrthoDB" id="9813151at2"/>
<keyword evidence="6" id="KW-0902">Two-component regulatory system</keyword>
<sequence length="483" mass="55090">MQEKKESDDFRTRFHECDAKFNTIFDLTSVASKIIRSDLTILKVNKALCELLSYLPEEIEGTKILDHACEEYIAHWHRLQEELWSKKVPHFKLQACLYRKDRSIVWVDVTTILYNDQGETFGFTVLDDISGLKKHEESEKRLNVALKYSDTAVWELNLETNEVFRSPDHDQIFGYGQRQDYWTLESYYPHITEQDLPGFKAAIQHIEVEGGIDVQVRLLRADGILQWLNMKGKTETNEDGKTVKLIGVINDITKDKIAERHKDDFISIASHELKTPVTSLKASLQLLERSTEPHSGRNKLLVSQANKGINRISLIIDDLLNAGKNYREQLEFRKTTFNLYELAKEICDQFASSETQTVTLTGDKELIIHADSERIGRVLTNLISNAVKYAPGSAEIKVELQDEAAFVKVSVTDKGPGISKEKMPLLFDRYYQADNQQIQYSGLGLGLFICANIIRKHDGEIGVDSEPGKGSTFWFTLPKSILN</sequence>
<dbReference type="EC" id="2.7.13.3" evidence="2"/>
<evidence type="ECO:0000256" key="4">
    <source>
        <dbReference type="ARBA" id="ARBA00022679"/>
    </source>
</evidence>
<dbReference type="PROSITE" id="PS50109">
    <property type="entry name" value="HIS_KIN"/>
    <property type="match status" value="1"/>
</dbReference>
<dbReference type="Gene3D" id="3.30.450.20">
    <property type="entry name" value="PAS domain"/>
    <property type="match status" value="2"/>
</dbReference>
<dbReference type="PANTHER" id="PTHR43711">
    <property type="entry name" value="TWO-COMPONENT HISTIDINE KINASE"/>
    <property type="match status" value="1"/>
</dbReference>
<evidence type="ECO:0000259" key="8">
    <source>
        <dbReference type="PROSITE" id="PS50113"/>
    </source>
</evidence>
<evidence type="ECO:0000313" key="10">
    <source>
        <dbReference type="Proteomes" id="UP000071561"/>
    </source>
</evidence>
<dbReference type="InterPro" id="IPR036097">
    <property type="entry name" value="HisK_dim/P_sf"/>
</dbReference>
<dbReference type="Proteomes" id="UP000071561">
    <property type="component" value="Chromosome"/>
</dbReference>
<dbReference type="Gene3D" id="3.30.565.10">
    <property type="entry name" value="Histidine kinase-like ATPase, C-terminal domain"/>
    <property type="match status" value="1"/>
</dbReference>
<evidence type="ECO:0000259" key="7">
    <source>
        <dbReference type="PROSITE" id="PS50109"/>
    </source>
</evidence>
<keyword evidence="5" id="KW-0418">Kinase</keyword>
<dbReference type="InterPro" id="IPR000014">
    <property type="entry name" value="PAS"/>
</dbReference>
<dbReference type="SUPFAM" id="SSF47384">
    <property type="entry name" value="Homodimeric domain of signal transducing histidine kinase"/>
    <property type="match status" value="1"/>
</dbReference>
<evidence type="ECO:0000256" key="3">
    <source>
        <dbReference type="ARBA" id="ARBA00022553"/>
    </source>
</evidence>
<dbReference type="SUPFAM" id="SSF55874">
    <property type="entry name" value="ATPase domain of HSP90 chaperone/DNA topoisomerase II/histidine kinase"/>
    <property type="match status" value="1"/>
</dbReference>
<evidence type="ECO:0000256" key="2">
    <source>
        <dbReference type="ARBA" id="ARBA00012438"/>
    </source>
</evidence>
<dbReference type="KEGG" id="pcm:AY601_2815"/>
<dbReference type="FunFam" id="3.30.565.10:FF:000006">
    <property type="entry name" value="Sensor histidine kinase WalK"/>
    <property type="match status" value="1"/>
</dbReference>
<dbReference type="InterPro" id="IPR004358">
    <property type="entry name" value="Sig_transdc_His_kin-like_C"/>
</dbReference>
<dbReference type="SMART" id="SM00388">
    <property type="entry name" value="HisKA"/>
    <property type="match status" value="1"/>
</dbReference>
<dbReference type="Pfam" id="PF02518">
    <property type="entry name" value="HATPase_c"/>
    <property type="match status" value="1"/>
</dbReference>
<name>A0A127VEM9_9SPHI</name>
<dbReference type="Gene3D" id="1.10.287.130">
    <property type="match status" value="1"/>
</dbReference>
<dbReference type="InterPro" id="IPR036890">
    <property type="entry name" value="HATPase_C_sf"/>
</dbReference>
<dbReference type="PRINTS" id="PR00344">
    <property type="entry name" value="BCTRLSENSOR"/>
</dbReference>
<evidence type="ECO:0000256" key="5">
    <source>
        <dbReference type="ARBA" id="ARBA00022777"/>
    </source>
</evidence>
<dbReference type="Pfam" id="PF13426">
    <property type="entry name" value="PAS_9"/>
    <property type="match status" value="1"/>
</dbReference>
<gene>
    <name evidence="9" type="ORF">AY601_2815</name>
</gene>
<feature type="domain" description="PAC" evidence="8">
    <location>
        <begin position="212"/>
        <end position="264"/>
    </location>
</feature>
<dbReference type="InterPro" id="IPR005467">
    <property type="entry name" value="His_kinase_dom"/>
</dbReference>
<dbReference type="Pfam" id="PF08447">
    <property type="entry name" value="PAS_3"/>
    <property type="match status" value="1"/>
</dbReference>
<evidence type="ECO:0000256" key="6">
    <source>
        <dbReference type="ARBA" id="ARBA00023012"/>
    </source>
</evidence>
<dbReference type="InterPro" id="IPR000700">
    <property type="entry name" value="PAS-assoc_C"/>
</dbReference>
<reference evidence="9 10" key="1">
    <citation type="submission" date="2016-03" db="EMBL/GenBank/DDBJ databases">
        <title>Complete genome sequence of Pedobacter cryoconitis PAMC 27485.</title>
        <authorList>
            <person name="Lee J."/>
            <person name="Kim O.-S."/>
        </authorList>
    </citation>
    <scope>NUCLEOTIDE SEQUENCE [LARGE SCALE GENOMIC DNA]</scope>
    <source>
        <strain evidence="9 10">PAMC 27485</strain>
    </source>
</reference>
<dbReference type="EMBL" id="CP014504">
    <property type="protein sequence ID" value="AMP99697.1"/>
    <property type="molecule type" value="Genomic_DNA"/>
</dbReference>
<dbReference type="InterPro" id="IPR050736">
    <property type="entry name" value="Sensor_HK_Regulatory"/>
</dbReference>
<dbReference type="SUPFAM" id="SSF55785">
    <property type="entry name" value="PYP-like sensor domain (PAS domain)"/>
    <property type="match status" value="2"/>
</dbReference>
<proteinExistence type="predicted"/>
<accession>A0A127VEM9</accession>
<dbReference type="AlphaFoldDB" id="A0A127VEM9"/>